<proteinExistence type="predicted"/>
<sequence length="316" mass="34000">MQVLKDPELSRVNTDALKVRSCFYSGTGDNPIYVDHIPASPKRSFRTPIVMLHGAFHTGSAYLATPDGREGWAPFFAARGHDVYVVDWPGHGRSPADENFARLSTESIARSIAVLVNEVGPAIVLAHSAGGPLAWWIADNFPNKVAAIVGIAPGPPANIQKSLPEDAASIEALRFDQSVGCPVYSSQNKTAYVNLDFIRSFWANGARFPKHAIETYAKSIVGESGKVLNERFNIGGGGIRLSGPDTVAKRPILVVTGDSDLRHPREVDGAVARYFGAESLWLADHGICGNGHMLMIEDNSAEIATLIATWIDGKSL</sequence>
<protein>
    <submittedName>
        <fullName evidence="2">Alpha/beta fold hydrolase</fullName>
    </submittedName>
</protein>
<dbReference type="Pfam" id="PF00561">
    <property type="entry name" value="Abhydrolase_1"/>
    <property type="match status" value="1"/>
</dbReference>
<gene>
    <name evidence="2" type="ORF">ACFQND_27150</name>
</gene>
<feature type="domain" description="AB hydrolase-1" evidence="1">
    <location>
        <begin position="48"/>
        <end position="277"/>
    </location>
</feature>
<name>A0ABW1U5S5_9BURK</name>
<dbReference type="SUPFAM" id="SSF53474">
    <property type="entry name" value="alpha/beta-Hydrolases"/>
    <property type="match status" value="1"/>
</dbReference>
<organism evidence="2 3">
    <name type="scientific">Polaromonas aquatica</name>
    <dbReference type="NCBI Taxonomy" id="332657"/>
    <lineage>
        <taxon>Bacteria</taxon>
        <taxon>Pseudomonadati</taxon>
        <taxon>Pseudomonadota</taxon>
        <taxon>Betaproteobacteria</taxon>
        <taxon>Burkholderiales</taxon>
        <taxon>Comamonadaceae</taxon>
        <taxon>Polaromonas</taxon>
    </lineage>
</organism>
<dbReference type="EMBL" id="JBHSRS010000084">
    <property type="protein sequence ID" value="MFC6284920.1"/>
    <property type="molecule type" value="Genomic_DNA"/>
</dbReference>
<dbReference type="InterPro" id="IPR050228">
    <property type="entry name" value="Carboxylesterase_BioH"/>
</dbReference>
<dbReference type="GO" id="GO:0016787">
    <property type="term" value="F:hydrolase activity"/>
    <property type="evidence" value="ECO:0007669"/>
    <property type="project" value="UniProtKB-KW"/>
</dbReference>
<evidence type="ECO:0000313" key="3">
    <source>
        <dbReference type="Proteomes" id="UP001596270"/>
    </source>
</evidence>
<dbReference type="Gene3D" id="3.40.50.1820">
    <property type="entry name" value="alpha/beta hydrolase"/>
    <property type="match status" value="1"/>
</dbReference>
<accession>A0ABW1U5S5</accession>
<keyword evidence="2" id="KW-0378">Hydrolase</keyword>
<dbReference type="InterPro" id="IPR000073">
    <property type="entry name" value="AB_hydrolase_1"/>
</dbReference>
<dbReference type="Proteomes" id="UP001596270">
    <property type="component" value="Unassembled WGS sequence"/>
</dbReference>
<reference evidence="3" key="1">
    <citation type="journal article" date="2019" name="Int. J. Syst. Evol. Microbiol.">
        <title>The Global Catalogue of Microorganisms (GCM) 10K type strain sequencing project: providing services to taxonomists for standard genome sequencing and annotation.</title>
        <authorList>
            <consortium name="The Broad Institute Genomics Platform"/>
            <consortium name="The Broad Institute Genome Sequencing Center for Infectious Disease"/>
            <person name="Wu L."/>
            <person name="Ma J."/>
        </authorList>
    </citation>
    <scope>NUCLEOTIDE SEQUENCE [LARGE SCALE GENOMIC DNA]</scope>
    <source>
        <strain evidence="3">CCUG 39402</strain>
    </source>
</reference>
<keyword evidence="3" id="KW-1185">Reference proteome</keyword>
<dbReference type="RefSeq" id="WP_371439411.1">
    <property type="nucleotide sequence ID" value="NZ_JBHSRS010000084.1"/>
</dbReference>
<dbReference type="InterPro" id="IPR029058">
    <property type="entry name" value="AB_hydrolase_fold"/>
</dbReference>
<dbReference type="PANTHER" id="PTHR43194:SF5">
    <property type="entry name" value="PIMELOYL-[ACYL-CARRIER PROTEIN] METHYL ESTER ESTERASE"/>
    <property type="match status" value="1"/>
</dbReference>
<comment type="caution">
    <text evidence="2">The sequence shown here is derived from an EMBL/GenBank/DDBJ whole genome shotgun (WGS) entry which is preliminary data.</text>
</comment>
<evidence type="ECO:0000259" key="1">
    <source>
        <dbReference type="Pfam" id="PF00561"/>
    </source>
</evidence>
<evidence type="ECO:0000313" key="2">
    <source>
        <dbReference type="EMBL" id="MFC6284920.1"/>
    </source>
</evidence>
<dbReference type="PANTHER" id="PTHR43194">
    <property type="entry name" value="HYDROLASE ALPHA/BETA FOLD FAMILY"/>
    <property type="match status" value="1"/>
</dbReference>